<organism evidence="2">
    <name type="scientific">Klebsiella pneumoniae</name>
    <dbReference type="NCBI Taxonomy" id="573"/>
    <lineage>
        <taxon>Bacteria</taxon>
        <taxon>Pseudomonadati</taxon>
        <taxon>Pseudomonadota</taxon>
        <taxon>Gammaproteobacteria</taxon>
        <taxon>Enterobacterales</taxon>
        <taxon>Enterobacteriaceae</taxon>
        <taxon>Klebsiella/Raoultella group</taxon>
        <taxon>Klebsiella</taxon>
        <taxon>Klebsiella pneumoniae complex</taxon>
    </lineage>
</organism>
<keyword evidence="2" id="KW-0614">Plasmid</keyword>
<evidence type="ECO:0000256" key="1">
    <source>
        <dbReference type="SAM" id="MobiDB-lite"/>
    </source>
</evidence>
<gene>
    <name evidence="2" type="ORF">pkp53il_00470</name>
</gene>
<protein>
    <submittedName>
        <fullName evidence="2">Uncharacterized protein</fullName>
    </submittedName>
</protein>
<sequence length="82" mass="8949">MTGQLRYRRTWLAADASRQAPARRAKPGGQAERGGRRPEAGGVSGRCPRKRGETGTGSMRSTAERPRRGNARSLPLFISRSI</sequence>
<dbReference type="EMBL" id="KF017321">
    <property type="protein sequence ID" value="AGN11861.1"/>
    <property type="molecule type" value="Genomic_DNA"/>
</dbReference>
<proteinExistence type="predicted"/>
<dbReference type="AlphaFoldDB" id="R9S760"/>
<name>R9S760_KLEPN</name>
<evidence type="ECO:0000313" key="2">
    <source>
        <dbReference type="EMBL" id="AGN11861.1"/>
    </source>
</evidence>
<geneLocation type="plasmid" evidence="2">
    <name>pKP53IL</name>
</geneLocation>
<reference evidence="2" key="1">
    <citation type="submission" date="2013-05" db="EMBL/GenBank/DDBJ databases">
        <title>K. pneumoniae clinical isolate blaKPC-2-carrying plasmid.</title>
        <authorList>
            <person name="Chmelnitsky I."/>
            <person name="Shklyar M."/>
            <person name="Leavitt A."/>
            <person name="Sadovsky E."/>
            <person name="Navon-Venezia S."/>
            <person name="Edgar R."/>
            <person name="Carmeli Y."/>
        </authorList>
    </citation>
    <scope>NUCLEOTIDE SEQUENCE</scope>
    <source>
        <plasmid evidence="2">pKP53IL</plasmid>
    </source>
</reference>
<feature type="region of interest" description="Disordered" evidence="1">
    <location>
        <begin position="1"/>
        <end position="82"/>
    </location>
</feature>
<accession>R9S760</accession>